<name>A0A1Y1ZEA2_9PLEO</name>
<feature type="active site" description="Proton acceptor" evidence="2">
    <location>
        <position position="605"/>
    </location>
</feature>
<dbReference type="InterPro" id="IPR007867">
    <property type="entry name" value="GMC_OxRtase_C"/>
</dbReference>
<evidence type="ECO:0000313" key="6">
    <source>
        <dbReference type="EMBL" id="ORY08612.1"/>
    </source>
</evidence>
<evidence type="ECO:0000256" key="4">
    <source>
        <dbReference type="SAM" id="SignalP"/>
    </source>
</evidence>
<dbReference type="Gene3D" id="3.50.50.60">
    <property type="entry name" value="FAD/NAD(P)-binding domain"/>
    <property type="match status" value="1"/>
</dbReference>
<dbReference type="Pfam" id="PF05199">
    <property type="entry name" value="GMC_oxred_C"/>
    <property type="match status" value="1"/>
</dbReference>
<dbReference type="InterPro" id="IPR036188">
    <property type="entry name" value="FAD/NAD-bd_sf"/>
</dbReference>
<evidence type="ECO:0000313" key="7">
    <source>
        <dbReference type="Proteomes" id="UP000193144"/>
    </source>
</evidence>
<dbReference type="SUPFAM" id="SSF51905">
    <property type="entry name" value="FAD/NAD(P)-binding domain"/>
    <property type="match status" value="1"/>
</dbReference>
<dbReference type="Gene3D" id="3.30.560.10">
    <property type="entry name" value="Glucose Oxidase, domain 3"/>
    <property type="match status" value="1"/>
</dbReference>
<keyword evidence="3" id="KW-0285">Flavoprotein</keyword>
<dbReference type="InterPro" id="IPR012132">
    <property type="entry name" value="GMC_OxRdtase"/>
</dbReference>
<accession>A0A1Y1ZEA2</accession>
<feature type="signal peptide" evidence="4">
    <location>
        <begin position="1"/>
        <end position="20"/>
    </location>
</feature>
<dbReference type="OrthoDB" id="269227at2759"/>
<sequence>MVFPLVALSAIVGLAAVGHSLPHNARPAQVKRALADVSDTYDYIVIGGGTAGLTVANRLTEDPKKKVLVIEHGELGDTIDLLLPNATATLSQNARYMWNFTSVPQTNINGRTDKGYAAAVVGGSSSVNGMFMDRPSKADLDAWATLGNKGWDWNGLIPYFKKATKFTAPSVQSISSYGYTFDASFYGNGGPVQASFPPFQWPFQKTCLEAWNGMDIPFIKEGASGSKSGVIWVPNTLDPVNETRSYARTAYYDPIRTRPNYVLLYNTNVQKLVFSTSGPLAAKGVLVKGKDGTTKTIFAAKEIILSAGTFGSPWLLQRSGVGPKAILARTNIPLVLDFPEVGQNFQDQPNFFAYFSLTKQPIPNPDYWRANATYNAETWVNYTQHHGGPYTLALGNNAAFMPISAVVDDVAELIGAAKAQNPATYLPSTYTPALLKGYKAQLAIMLNHFQHDSSPAFETPFASGPFQAMSVQKPLSRGTVFLNTTDPFNSQPLIDYRVMSNPLDWDMAVAAFRYLIKYLSTPGMQSLGLVYQSPIPANPGNLTDAQIIDLMKASLMAASFAHPSGTCAMLPKDMGGVVGSDLLVYGIKGLSIVDASVIPLLPSCHTTQLTYAIAEKAADLIKGRSGPGH</sequence>
<gene>
    <name evidence="6" type="ORF">BCR34DRAFT_488486</name>
</gene>
<feature type="domain" description="Glucose-methanol-choline oxidoreductase N-terminal" evidence="5">
    <location>
        <begin position="308"/>
        <end position="322"/>
    </location>
</feature>
<keyword evidence="3" id="KW-0274">FAD</keyword>
<dbReference type="Pfam" id="PF00732">
    <property type="entry name" value="GMC_oxred_N"/>
    <property type="match status" value="1"/>
</dbReference>
<comment type="caution">
    <text evidence="6">The sequence shown here is derived from an EMBL/GenBank/DDBJ whole genome shotgun (WGS) entry which is preliminary data.</text>
</comment>
<feature type="binding site" evidence="3">
    <location>
        <position position="120"/>
    </location>
    <ligand>
        <name>FAD</name>
        <dbReference type="ChEBI" id="CHEBI:57692"/>
    </ligand>
</feature>
<dbReference type="STRING" id="1231657.A0A1Y1ZEA2"/>
<dbReference type="GO" id="GO:0050660">
    <property type="term" value="F:flavin adenine dinucleotide binding"/>
    <property type="evidence" value="ECO:0007669"/>
    <property type="project" value="InterPro"/>
</dbReference>
<feature type="chain" id="PRO_5013095993" evidence="4">
    <location>
        <begin position="21"/>
        <end position="629"/>
    </location>
</feature>
<organism evidence="6 7">
    <name type="scientific">Clohesyomyces aquaticus</name>
    <dbReference type="NCBI Taxonomy" id="1231657"/>
    <lineage>
        <taxon>Eukaryota</taxon>
        <taxon>Fungi</taxon>
        <taxon>Dikarya</taxon>
        <taxon>Ascomycota</taxon>
        <taxon>Pezizomycotina</taxon>
        <taxon>Dothideomycetes</taxon>
        <taxon>Pleosporomycetidae</taxon>
        <taxon>Pleosporales</taxon>
        <taxon>Lindgomycetaceae</taxon>
        <taxon>Clohesyomyces</taxon>
    </lineage>
</organism>
<dbReference type="AlphaFoldDB" id="A0A1Y1ZEA2"/>
<dbReference type="InterPro" id="IPR000172">
    <property type="entry name" value="GMC_OxRdtase_N"/>
</dbReference>
<dbReference type="SUPFAM" id="SSF54373">
    <property type="entry name" value="FAD-linked reductases, C-terminal domain"/>
    <property type="match status" value="1"/>
</dbReference>
<evidence type="ECO:0000259" key="5">
    <source>
        <dbReference type="PROSITE" id="PS00624"/>
    </source>
</evidence>
<comment type="cofactor">
    <cofactor evidence="3">
        <name>FAD</name>
        <dbReference type="ChEBI" id="CHEBI:57692"/>
    </cofactor>
</comment>
<comment type="similarity">
    <text evidence="1">Belongs to the GMC oxidoreductase family.</text>
</comment>
<protein>
    <submittedName>
        <fullName evidence="6">Choline dehydrogenase-like protein</fullName>
    </submittedName>
</protein>
<feature type="active site" description="Proton donor" evidence="2">
    <location>
        <position position="562"/>
    </location>
</feature>
<keyword evidence="7" id="KW-1185">Reference proteome</keyword>
<dbReference type="EMBL" id="MCFA01000098">
    <property type="protein sequence ID" value="ORY08612.1"/>
    <property type="molecule type" value="Genomic_DNA"/>
</dbReference>
<evidence type="ECO:0000256" key="3">
    <source>
        <dbReference type="PIRSR" id="PIRSR000137-2"/>
    </source>
</evidence>
<keyword evidence="4" id="KW-0732">Signal</keyword>
<dbReference type="Proteomes" id="UP000193144">
    <property type="component" value="Unassembled WGS sequence"/>
</dbReference>
<dbReference type="GO" id="GO:0016614">
    <property type="term" value="F:oxidoreductase activity, acting on CH-OH group of donors"/>
    <property type="evidence" value="ECO:0007669"/>
    <property type="project" value="InterPro"/>
</dbReference>
<evidence type="ECO:0000256" key="2">
    <source>
        <dbReference type="PIRSR" id="PIRSR000137-1"/>
    </source>
</evidence>
<dbReference type="PIRSF" id="PIRSF000137">
    <property type="entry name" value="Alcohol_oxidase"/>
    <property type="match status" value="1"/>
</dbReference>
<evidence type="ECO:0000256" key="1">
    <source>
        <dbReference type="ARBA" id="ARBA00010790"/>
    </source>
</evidence>
<feature type="binding site" evidence="3">
    <location>
        <position position="269"/>
    </location>
    <ligand>
        <name>FAD</name>
        <dbReference type="ChEBI" id="CHEBI:57692"/>
    </ligand>
</feature>
<proteinExistence type="inferred from homology"/>
<dbReference type="PROSITE" id="PS00624">
    <property type="entry name" value="GMC_OXRED_2"/>
    <property type="match status" value="1"/>
</dbReference>
<dbReference type="GO" id="GO:0044550">
    <property type="term" value="P:secondary metabolite biosynthetic process"/>
    <property type="evidence" value="ECO:0007669"/>
    <property type="project" value="TreeGrafter"/>
</dbReference>
<reference evidence="6 7" key="1">
    <citation type="submission" date="2016-07" db="EMBL/GenBank/DDBJ databases">
        <title>Pervasive Adenine N6-methylation of Active Genes in Fungi.</title>
        <authorList>
            <consortium name="DOE Joint Genome Institute"/>
            <person name="Mondo S.J."/>
            <person name="Dannebaum R.O."/>
            <person name="Kuo R.C."/>
            <person name="Labutti K."/>
            <person name="Haridas S."/>
            <person name="Kuo A."/>
            <person name="Salamov A."/>
            <person name="Ahrendt S.R."/>
            <person name="Lipzen A."/>
            <person name="Sullivan W."/>
            <person name="Andreopoulos W.B."/>
            <person name="Clum A."/>
            <person name="Lindquist E."/>
            <person name="Daum C."/>
            <person name="Ramamoorthy G.K."/>
            <person name="Gryganskyi A."/>
            <person name="Culley D."/>
            <person name="Magnuson J.K."/>
            <person name="James T.Y."/>
            <person name="O'Malley M.A."/>
            <person name="Stajich J.E."/>
            <person name="Spatafora J.W."/>
            <person name="Visel A."/>
            <person name="Grigoriev I.V."/>
        </authorList>
    </citation>
    <scope>NUCLEOTIDE SEQUENCE [LARGE SCALE GENOMIC DNA]</scope>
    <source>
        <strain evidence="6 7">CBS 115471</strain>
    </source>
</reference>
<dbReference type="PANTHER" id="PTHR11552:SF115">
    <property type="entry name" value="DEHYDROGENASE XPTC-RELATED"/>
    <property type="match status" value="1"/>
</dbReference>
<dbReference type="PANTHER" id="PTHR11552">
    <property type="entry name" value="GLUCOSE-METHANOL-CHOLINE GMC OXIDOREDUCTASE"/>
    <property type="match status" value="1"/>
</dbReference>